<accession>A0A2Z6ESR0</accession>
<name>A0A2Z6ESR0_9BURK</name>
<evidence type="ECO:0000256" key="3">
    <source>
        <dbReference type="ARBA" id="ARBA00023004"/>
    </source>
</evidence>
<dbReference type="Gene3D" id="3.30.920.10">
    <property type="entry name" value="Frataxin/CyaY"/>
    <property type="match status" value="1"/>
</dbReference>
<evidence type="ECO:0000256" key="4">
    <source>
        <dbReference type="HAMAP-Rule" id="MF_00142"/>
    </source>
</evidence>
<keyword evidence="3 4" id="KW-0408">Iron</keyword>
<protein>
    <recommendedName>
        <fullName evidence="4">Iron-sulfur cluster assembly protein CyaY</fullName>
    </recommendedName>
</protein>
<dbReference type="KEGG" id="mcys:MCB1EB_0271"/>
<evidence type="ECO:0000313" key="5">
    <source>
        <dbReference type="EMBL" id="BBE08432.1"/>
    </source>
</evidence>
<dbReference type="CDD" id="cd00503">
    <property type="entry name" value="Frataxin"/>
    <property type="match status" value="1"/>
</dbReference>
<dbReference type="HAMAP" id="MF_00142">
    <property type="entry name" value="CyaY"/>
    <property type="match status" value="1"/>
</dbReference>
<dbReference type="NCBIfam" id="TIGR03421">
    <property type="entry name" value="FeS_CyaY"/>
    <property type="match status" value="1"/>
</dbReference>
<dbReference type="SMART" id="SM01219">
    <property type="entry name" value="Frataxin_Cyay"/>
    <property type="match status" value="1"/>
</dbReference>
<dbReference type="InterPro" id="IPR002908">
    <property type="entry name" value="Frataxin/CyaY"/>
</dbReference>
<comment type="similarity">
    <text evidence="1 4">Belongs to the frataxin family.</text>
</comment>
<dbReference type="GO" id="GO:0008199">
    <property type="term" value="F:ferric iron binding"/>
    <property type="evidence" value="ECO:0007669"/>
    <property type="project" value="InterPro"/>
</dbReference>
<comment type="function">
    <text evidence="4">Involved in iron-sulfur (Fe-S) cluster assembly. May act as a regulator of Fe-S biogenesis.</text>
</comment>
<dbReference type="PROSITE" id="PS01344">
    <property type="entry name" value="FRATAXIN_1"/>
    <property type="match status" value="1"/>
</dbReference>
<keyword evidence="6" id="KW-1185">Reference proteome</keyword>
<reference evidence="5 6" key="1">
    <citation type="journal article" date="2018" name="Microbes Environ.">
        <title>Comparative Genomic Insights into Endofungal Lifestyles of Two Bacterial Endosymbionts, Mycoavidus cysteinexigens and Burkholderia rhizoxinica.</title>
        <authorList>
            <person name="Sharmin D."/>
            <person name="Guo Y."/>
            <person name="Nishizawa T."/>
            <person name="Ohshima S."/>
            <person name="Sato Y."/>
            <person name="Takashima Y."/>
            <person name="Narisawa K."/>
            <person name="Ohta H."/>
        </authorList>
    </citation>
    <scope>NUCLEOTIDE SEQUENCE [LARGE SCALE GENOMIC DNA]</scope>
    <source>
        <strain evidence="5 6">B1-EB</strain>
    </source>
</reference>
<dbReference type="GO" id="GO:0005829">
    <property type="term" value="C:cytosol"/>
    <property type="evidence" value="ECO:0007669"/>
    <property type="project" value="TreeGrafter"/>
</dbReference>
<dbReference type="Proteomes" id="UP000282597">
    <property type="component" value="Chromosome"/>
</dbReference>
<keyword evidence="2 4" id="KW-0479">Metal-binding</keyword>
<dbReference type="SUPFAM" id="SSF55387">
    <property type="entry name" value="Frataxin/Nqo15-like"/>
    <property type="match status" value="1"/>
</dbReference>
<dbReference type="PANTHER" id="PTHR16821:SF2">
    <property type="entry name" value="FRATAXIN, MITOCHONDRIAL"/>
    <property type="match status" value="1"/>
</dbReference>
<dbReference type="GO" id="GO:0016226">
    <property type="term" value="P:iron-sulfur cluster assembly"/>
    <property type="evidence" value="ECO:0007669"/>
    <property type="project" value="UniProtKB-UniRule"/>
</dbReference>
<dbReference type="InterPro" id="IPR047584">
    <property type="entry name" value="CyaY"/>
</dbReference>
<dbReference type="RefSeq" id="WP_045363424.1">
    <property type="nucleotide sequence ID" value="NZ_AP018150.1"/>
</dbReference>
<dbReference type="GO" id="GO:0008198">
    <property type="term" value="F:ferrous iron binding"/>
    <property type="evidence" value="ECO:0007669"/>
    <property type="project" value="TreeGrafter"/>
</dbReference>
<dbReference type="EMBL" id="AP018150">
    <property type="protein sequence ID" value="BBE08432.1"/>
    <property type="molecule type" value="Genomic_DNA"/>
</dbReference>
<gene>
    <name evidence="4" type="primary">cyaY</name>
    <name evidence="5" type="ORF">MCB1EB_0271</name>
</gene>
<evidence type="ECO:0000256" key="2">
    <source>
        <dbReference type="ARBA" id="ARBA00022723"/>
    </source>
</evidence>
<dbReference type="Pfam" id="PF01491">
    <property type="entry name" value="Frataxin_Cyay"/>
    <property type="match status" value="1"/>
</dbReference>
<evidence type="ECO:0000256" key="1">
    <source>
        <dbReference type="ARBA" id="ARBA00008183"/>
    </source>
</evidence>
<evidence type="ECO:0000313" key="6">
    <source>
        <dbReference type="Proteomes" id="UP000282597"/>
    </source>
</evidence>
<proteinExistence type="inferred from homology"/>
<organism evidence="5 6">
    <name type="scientific">Mycoavidus cysteinexigens</name>
    <dbReference type="NCBI Taxonomy" id="1553431"/>
    <lineage>
        <taxon>Bacteria</taxon>
        <taxon>Pseudomonadati</taxon>
        <taxon>Pseudomonadota</taxon>
        <taxon>Betaproteobacteria</taxon>
        <taxon>Burkholderiales</taxon>
        <taxon>Burkholderiaceae</taxon>
        <taxon>Mycoavidus</taxon>
    </lineage>
</organism>
<dbReference type="PROSITE" id="PS50810">
    <property type="entry name" value="FRATAXIN_2"/>
    <property type="match status" value="1"/>
</dbReference>
<sequence length="108" mass="11908">MTNQKEYLALAEATLDAIESALDANSAEIEYERNDNVLTLEFADGSKIIVNLQTAMQEIWMAAKAGGFHYRYRDGAWRDTRDGAELFAALSRCATEQAGSAIELSKTV</sequence>
<dbReference type="InterPro" id="IPR036524">
    <property type="entry name" value="Frataxin/CyaY_sf"/>
</dbReference>
<dbReference type="AlphaFoldDB" id="A0A2Z6ESR0"/>
<dbReference type="InterPro" id="IPR020895">
    <property type="entry name" value="Frataxin_CS"/>
</dbReference>
<dbReference type="PANTHER" id="PTHR16821">
    <property type="entry name" value="FRATAXIN"/>
    <property type="match status" value="1"/>
</dbReference>